<dbReference type="InterPro" id="IPR024623">
    <property type="entry name" value="YtxH"/>
</dbReference>
<gene>
    <name evidence="2" type="ORF">GX656_03170</name>
</gene>
<dbReference type="AlphaFoldDB" id="A0A847D2A5"/>
<evidence type="ECO:0000313" key="3">
    <source>
        <dbReference type="Proteomes" id="UP000545876"/>
    </source>
</evidence>
<protein>
    <recommendedName>
        <fullName evidence="4">YtxH domain-containing protein</fullName>
    </recommendedName>
</protein>
<accession>A0A847D2A5</accession>
<dbReference type="Proteomes" id="UP000545876">
    <property type="component" value="Unassembled WGS sequence"/>
</dbReference>
<dbReference type="Pfam" id="PF12732">
    <property type="entry name" value="YtxH"/>
    <property type="match status" value="1"/>
</dbReference>
<keyword evidence="1" id="KW-0472">Membrane</keyword>
<organism evidence="2 3">
    <name type="scientific">Candidatus Dojkabacteria bacterium</name>
    <dbReference type="NCBI Taxonomy" id="2099670"/>
    <lineage>
        <taxon>Bacteria</taxon>
        <taxon>Candidatus Dojkabacteria</taxon>
    </lineage>
</organism>
<dbReference type="PANTHER" id="PTHR35792">
    <property type="entry name" value="GENERAL STRESS PROTEIN"/>
    <property type="match status" value="1"/>
</dbReference>
<name>A0A847D2A5_9BACT</name>
<keyword evidence="1" id="KW-0812">Transmembrane</keyword>
<sequence>MEDKKPNTAGKVATGLTLGAIFGAIAGLLFAPKSGKETREDIKKFAQDTKEKGEELFEGAKKEVAVKLENLKKAGKEINGDDYKKIVDEIVENFKGNGKITAEASKKLGEQLREDWEEVKKQITA</sequence>
<evidence type="ECO:0000256" key="1">
    <source>
        <dbReference type="SAM" id="Phobius"/>
    </source>
</evidence>
<dbReference type="EMBL" id="JAAZBX010000012">
    <property type="protein sequence ID" value="NLD25613.1"/>
    <property type="molecule type" value="Genomic_DNA"/>
</dbReference>
<proteinExistence type="predicted"/>
<evidence type="ECO:0008006" key="4">
    <source>
        <dbReference type="Google" id="ProtNLM"/>
    </source>
</evidence>
<keyword evidence="1" id="KW-1133">Transmembrane helix</keyword>
<dbReference type="InterPro" id="IPR052928">
    <property type="entry name" value="Desiccation-related_membrane"/>
</dbReference>
<reference evidence="2 3" key="1">
    <citation type="journal article" date="2020" name="Biotechnol. Biofuels">
        <title>New insights from the biogas microbiome by comprehensive genome-resolved metagenomics of nearly 1600 species originating from multiple anaerobic digesters.</title>
        <authorList>
            <person name="Campanaro S."/>
            <person name="Treu L."/>
            <person name="Rodriguez-R L.M."/>
            <person name="Kovalovszki A."/>
            <person name="Ziels R.M."/>
            <person name="Maus I."/>
            <person name="Zhu X."/>
            <person name="Kougias P.G."/>
            <person name="Basile A."/>
            <person name="Luo G."/>
            <person name="Schluter A."/>
            <person name="Konstantinidis K.T."/>
            <person name="Angelidaki I."/>
        </authorList>
    </citation>
    <scope>NUCLEOTIDE SEQUENCE [LARGE SCALE GENOMIC DNA]</scope>
    <source>
        <strain evidence="2">AS06rmzACSIP_65</strain>
    </source>
</reference>
<feature type="transmembrane region" description="Helical" evidence="1">
    <location>
        <begin position="12"/>
        <end position="31"/>
    </location>
</feature>
<dbReference type="PANTHER" id="PTHR35792:SF1">
    <property type="entry name" value="SLL0268 PROTEIN"/>
    <property type="match status" value="1"/>
</dbReference>
<evidence type="ECO:0000313" key="2">
    <source>
        <dbReference type="EMBL" id="NLD25613.1"/>
    </source>
</evidence>
<comment type="caution">
    <text evidence="2">The sequence shown here is derived from an EMBL/GenBank/DDBJ whole genome shotgun (WGS) entry which is preliminary data.</text>
</comment>